<dbReference type="Proteomes" id="UP001301152">
    <property type="component" value="Unassembled WGS sequence"/>
</dbReference>
<protein>
    <submittedName>
        <fullName evidence="2">GNAT family N-acetyltransferase</fullName>
    </submittedName>
</protein>
<dbReference type="InterPro" id="IPR000182">
    <property type="entry name" value="GNAT_dom"/>
</dbReference>
<dbReference type="EMBL" id="JAPIUZ010000001">
    <property type="protein sequence ID" value="MCX2563263.1"/>
    <property type="molecule type" value="Genomic_DNA"/>
</dbReference>
<dbReference type="PANTHER" id="PTHR43792">
    <property type="entry name" value="GNAT FAMILY, PUTATIVE (AFU_ORTHOLOGUE AFUA_3G00765)-RELATED-RELATED"/>
    <property type="match status" value="1"/>
</dbReference>
<comment type="caution">
    <text evidence="2">The sequence shown here is derived from an EMBL/GenBank/DDBJ whole genome shotgun (WGS) entry which is preliminary data.</text>
</comment>
<dbReference type="SUPFAM" id="SSF55729">
    <property type="entry name" value="Acyl-CoA N-acyltransferases (Nat)"/>
    <property type="match status" value="1"/>
</dbReference>
<keyword evidence="3" id="KW-1185">Reference proteome</keyword>
<feature type="domain" description="N-acetyltransferase" evidence="1">
    <location>
        <begin position="12"/>
        <end position="171"/>
    </location>
</feature>
<dbReference type="PROSITE" id="PS51186">
    <property type="entry name" value="GNAT"/>
    <property type="match status" value="1"/>
</dbReference>
<accession>A0ABT3QD99</accession>
<evidence type="ECO:0000313" key="3">
    <source>
        <dbReference type="Proteomes" id="UP001301152"/>
    </source>
</evidence>
<organism evidence="2 3">
    <name type="scientific">Acetobacter thailandicus</name>
    <dbReference type="NCBI Taxonomy" id="1502842"/>
    <lineage>
        <taxon>Bacteria</taxon>
        <taxon>Pseudomonadati</taxon>
        <taxon>Pseudomonadota</taxon>
        <taxon>Alphaproteobacteria</taxon>
        <taxon>Acetobacterales</taxon>
        <taxon>Acetobacteraceae</taxon>
        <taxon>Acetobacter</taxon>
    </lineage>
</organism>
<dbReference type="Gene3D" id="3.40.630.30">
    <property type="match status" value="1"/>
</dbReference>
<evidence type="ECO:0000313" key="2">
    <source>
        <dbReference type="EMBL" id="MCX2563263.1"/>
    </source>
</evidence>
<dbReference type="RefSeq" id="WP_173559026.1">
    <property type="nucleotide sequence ID" value="NZ_JAPIUZ010000001.1"/>
</dbReference>
<evidence type="ECO:0000259" key="1">
    <source>
        <dbReference type="PROSITE" id="PS51186"/>
    </source>
</evidence>
<dbReference type="Pfam" id="PF13302">
    <property type="entry name" value="Acetyltransf_3"/>
    <property type="match status" value="1"/>
</dbReference>
<reference evidence="2 3" key="1">
    <citation type="submission" date="2022-11" db="EMBL/GenBank/DDBJ databases">
        <title>Genome sequencing of Acetobacter type strain.</title>
        <authorList>
            <person name="Heo J."/>
            <person name="Lee D."/>
            <person name="Han B.-H."/>
            <person name="Hong S.-B."/>
            <person name="Kwon S.-W."/>
        </authorList>
    </citation>
    <scope>NUCLEOTIDE SEQUENCE [LARGE SCALE GENOMIC DNA]</scope>
    <source>
        <strain evidence="2 3">KACC 21253</strain>
    </source>
</reference>
<dbReference type="InterPro" id="IPR051531">
    <property type="entry name" value="N-acetyltransferase"/>
</dbReference>
<dbReference type="PANTHER" id="PTHR43792:SF1">
    <property type="entry name" value="N-ACETYLTRANSFERASE DOMAIN-CONTAINING PROTEIN"/>
    <property type="match status" value="1"/>
</dbReference>
<dbReference type="InterPro" id="IPR016181">
    <property type="entry name" value="Acyl_CoA_acyltransferase"/>
</dbReference>
<name>A0ABT3QD99_9PROT</name>
<proteinExistence type="predicted"/>
<gene>
    <name evidence="2" type="ORF">OQ497_04695</name>
</gene>
<sequence>MTDARTVRTGRLLLKPVSWSDMEDMVRLKQDGSAFGQMLGGVRTRQQAEQDMADDIAFWACHKVGILTIHEENRFVGMTGVHDRPDGRGFSLRFSLYPWASGRGIAREAASAALNFSHDAGVERLIAVAKESNLSSCSILKGIGMRQCDTFERDGQRMLVYESFRPAPRLPAFSDRRRARLIR</sequence>